<evidence type="ECO:0000313" key="2">
    <source>
        <dbReference type="Proteomes" id="UP000887013"/>
    </source>
</evidence>
<reference evidence="1" key="1">
    <citation type="submission" date="2020-08" db="EMBL/GenBank/DDBJ databases">
        <title>Multicomponent nature underlies the extraordinary mechanical properties of spider dragline silk.</title>
        <authorList>
            <person name="Kono N."/>
            <person name="Nakamura H."/>
            <person name="Mori M."/>
            <person name="Yoshida Y."/>
            <person name="Ohtoshi R."/>
            <person name="Malay A.D."/>
            <person name="Moran D.A.P."/>
            <person name="Tomita M."/>
            <person name="Numata K."/>
            <person name="Arakawa K."/>
        </authorList>
    </citation>
    <scope>NUCLEOTIDE SEQUENCE</scope>
</reference>
<proteinExistence type="predicted"/>
<accession>A0A8X6UTK7</accession>
<dbReference type="Proteomes" id="UP000887013">
    <property type="component" value="Unassembled WGS sequence"/>
</dbReference>
<comment type="caution">
    <text evidence="1">The sequence shown here is derived from an EMBL/GenBank/DDBJ whole genome shotgun (WGS) entry which is preliminary data.</text>
</comment>
<protein>
    <submittedName>
        <fullName evidence="1">Uncharacterized protein</fullName>
    </submittedName>
</protein>
<name>A0A8X6UTK7_NEPPI</name>
<gene>
    <name evidence="1" type="ORF">NPIL_343901</name>
</gene>
<organism evidence="1 2">
    <name type="scientific">Nephila pilipes</name>
    <name type="common">Giant wood spider</name>
    <name type="synonym">Nephila maculata</name>
    <dbReference type="NCBI Taxonomy" id="299642"/>
    <lineage>
        <taxon>Eukaryota</taxon>
        <taxon>Metazoa</taxon>
        <taxon>Ecdysozoa</taxon>
        <taxon>Arthropoda</taxon>
        <taxon>Chelicerata</taxon>
        <taxon>Arachnida</taxon>
        <taxon>Araneae</taxon>
        <taxon>Araneomorphae</taxon>
        <taxon>Entelegynae</taxon>
        <taxon>Araneoidea</taxon>
        <taxon>Nephilidae</taxon>
        <taxon>Nephila</taxon>
    </lineage>
</organism>
<evidence type="ECO:0000313" key="1">
    <source>
        <dbReference type="EMBL" id="GFU49497.1"/>
    </source>
</evidence>
<sequence length="105" mass="11955">MLGRDLHTHQTTNTLASLLAHFCSPQLALLRYASRGAKRLPAIMLCKPRSKRPYPTAFTNLQMRSYTLNARFYLCQLFDAKAITLAAAQCRCSFCVWKRLYGTIP</sequence>
<dbReference type="EMBL" id="BMAW01037696">
    <property type="protein sequence ID" value="GFU49497.1"/>
    <property type="molecule type" value="Genomic_DNA"/>
</dbReference>
<dbReference type="AlphaFoldDB" id="A0A8X6UTK7"/>
<keyword evidence="2" id="KW-1185">Reference proteome</keyword>